<feature type="signal peptide" evidence="2">
    <location>
        <begin position="1"/>
        <end position="20"/>
    </location>
</feature>
<proteinExistence type="predicted"/>
<feature type="region of interest" description="Disordered" evidence="1">
    <location>
        <begin position="443"/>
        <end position="489"/>
    </location>
</feature>
<feature type="chain" id="PRO_5014428295" evidence="2">
    <location>
        <begin position="21"/>
        <end position="538"/>
    </location>
</feature>
<feature type="compositionally biased region" description="Pro residues" evidence="1">
    <location>
        <begin position="167"/>
        <end position="176"/>
    </location>
</feature>
<dbReference type="EMBL" id="PGGS01000387">
    <property type="protein sequence ID" value="PNH04456.1"/>
    <property type="molecule type" value="Genomic_DNA"/>
</dbReference>
<reference evidence="3 4" key="1">
    <citation type="journal article" date="2017" name="Mol. Biol. Evol.">
        <title>The 4-celled Tetrabaena socialis nuclear genome reveals the essential components for genetic control of cell number at the origin of multicellularity in the volvocine lineage.</title>
        <authorList>
            <person name="Featherston J."/>
            <person name="Arakaki Y."/>
            <person name="Hanschen E.R."/>
            <person name="Ferris P.J."/>
            <person name="Michod R.E."/>
            <person name="Olson B.J.S.C."/>
            <person name="Nozaki H."/>
            <person name="Durand P.M."/>
        </authorList>
    </citation>
    <scope>NUCLEOTIDE SEQUENCE [LARGE SCALE GENOMIC DNA]</scope>
    <source>
        <strain evidence="3 4">NIES-571</strain>
    </source>
</reference>
<comment type="caution">
    <text evidence="3">The sequence shown here is derived from an EMBL/GenBank/DDBJ whole genome shotgun (WGS) entry which is preliminary data.</text>
</comment>
<evidence type="ECO:0000313" key="4">
    <source>
        <dbReference type="Proteomes" id="UP000236333"/>
    </source>
</evidence>
<feature type="region of interest" description="Disordered" evidence="1">
    <location>
        <begin position="167"/>
        <end position="196"/>
    </location>
</feature>
<feature type="compositionally biased region" description="Low complexity" evidence="1">
    <location>
        <begin position="28"/>
        <end position="41"/>
    </location>
</feature>
<feature type="compositionally biased region" description="Low complexity" evidence="1">
    <location>
        <begin position="350"/>
        <end position="368"/>
    </location>
</feature>
<dbReference type="OrthoDB" id="541230at2759"/>
<evidence type="ECO:0000256" key="1">
    <source>
        <dbReference type="SAM" id="MobiDB-lite"/>
    </source>
</evidence>
<sequence>AEDVLVSWLALVFLTLQELGVPRDREQQQQQQGEAEGQQQASTAAPGVRGGGMAGASGMAGGSAYLRGMLGYVRQTLGMYDEGQTLARVAGLQGLVMQASSSASSPFLQLMQQYTRLVLLTVEVVAAAGLDTARPIRAPETVLSPSGYVEAFAGACNAADLDKAPAPAPIPAPASGPSPGAAAAGPGPGSAAGAAAAAGGCPPRGLSVRLLMSFMGAVLGSGWSLGKFVEGVRVAYDQRAIAGDARLCGRIQNGPSPGAAAAGPGPGSAAGAAAAAGGCPPRGLSVRLLMSFMGAVLGSGWSLGKFVEGVRVAYDQGLAADELFSLLDEREFAQSGGLLPIATPAPTPDQPDASTSDPAAPARFSTPATGGGAAPPSPPPPPQQITKALLSSWISLSYMTLAQVGVPYPEANSRLGWAWAGFGGPEEALGMNDFVGNVLRGMAGQEPRGVPQQPQGQQAEQQGQQGAELADGGGEAGPAAARAEAEVDAGRGPLRDSAIMVRVADESLPSTSTAFRVLKQQVVLVQAIARGAMAEGRG</sequence>
<keyword evidence="2" id="KW-0732">Signal</keyword>
<accession>A0A2J7ZW20</accession>
<feature type="region of interest" description="Disordered" evidence="1">
    <location>
        <begin position="24"/>
        <end position="53"/>
    </location>
</feature>
<keyword evidence="4" id="KW-1185">Reference proteome</keyword>
<gene>
    <name evidence="3" type="ORF">TSOC_009377</name>
</gene>
<dbReference type="AlphaFoldDB" id="A0A2J7ZW20"/>
<feature type="compositionally biased region" description="Low complexity" evidence="1">
    <location>
        <begin position="444"/>
        <end position="470"/>
    </location>
</feature>
<evidence type="ECO:0000313" key="3">
    <source>
        <dbReference type="EMBL" id="PNH04456.1"/>
    </source>
</evidence>
<name>A0A2J7ZW20_9CHLO</name>
<feature type="non-terminal residue" evidence="3">
    <location>
        <position position="1"/>
    </location>
</feature>
<feature type="compositionally biased region" description="Low complexity" evidence="1">
    <location>
        <begin position="177"/>
        <end position="196"/>
    </location>
</feature>
<dbReference type="Proteomes" id="UP000236333">
    <property type="component" value="Unassembled WGS sequence"/>
</dbReference>
<evidence type="ECO:0000256" key="2">
    <source>
        <dbReference type="SAM" id="SignalP"/>
    </source>
</evidence>
<organism evidence="3 4">
    <name type="scientific">Tetrabaena socialis</name>
    <dbReference type="NCBI Taxonomy" id="47790"/>
    <lineage>
        <taxon>Eukaryota</taxon>
        <taxon>Viridiplantae</taxon>
        <taxon>Chlorophyta</taxon>
        <taxon>core chlorophytes</taxon>
        <taxon>Chlorophyceae</taxon>
        <taxon>CS clade</taxon>
        <taxon>Chlamydomonadales</taxon>
        <taxon>Tetrabaenaceae</taxon>
        <taxon>Tetrabaena</taxon>
    </lineage>
</organism>
<protein>
    <submittedName>
        <fullName evidence="3">Uncharacterized protein</fullName>
    </submittedName>
</protein>
<feature type="region of interest" description="Disordered" evidence="1">
    <location>
        <begin position="338"/>
        <end position="385"/>
    </location>
</feature>